<feature type="domain" description="Bacterial transcriptional activator" evidence="2">
    <location>
        <begin position="92"/>
        <end position="237"/>
    </location>
</feature>
<dbReference type="PATRIC" id="fig|1938.3.peg.6045"/>
<organism evidence="3 4">
    <name type="scientific">Streptomyces viridochromogenes</name>
    <dbReference type="NCBI Taxonomy" id="1938"/>
    <lineage>
        <taxon>Bacteria</taxon>
        <taxon>Bacillati</taxon>
        <taxon>Actinomycetota</taxon>
        <taxon>Actinomycetes</taxon>
        <taxon>Kitasatosporales</taxon>
        <taxon>Streptomycetaceae</taxon>
        <taxon>Streptomyces</taxon>
    </lineage>
</organism>
<dbReference type="PANTHER" id="PTHR47691:SF3">
    <property type="entry name" value="HTH-TYPE TRANSCRIPTIONAL REGULATOR RV0890C-RELATED"/>
    <property type="match status" value="1"/>
</dbReference>
<comment type="caution">
    <text evidence="3">The sequence shown here is derived from an EMBL/GenBank/DDBJ whole genome shotgun (WGS) entry which is preliminary data.</text>
</comment>
<dbReference type="AlphaFoldDB" id="A0A0J7ZID2"/>
<keyword evidence="1" id="KW-0902">Two-component regulatory system</keyword>
<dbReference type="CDD" id="cd15831">
    <property type="entry name" value="BTAD"/>
    <property type="match status" value="1"/>
</dbReference>
<proteinExistence type="predicted"/>
<dbReference type="GO" id="GO:0000160">
    <property type="term" value="P:phosphorelay signal transduction system"/>
    <property type="evidence" value="ECO:0007669"/>
    <property type="project" value="UniProtKB-KW"/>
</dbReference>
<accession>A0A0J7ZID2</accession>
<gene>
    <name evidence="3" type="ORF">ACM01_08550</name>
</gene>
<dbReference type="InterPro" id="IPR036388">
    <property type="entry name" value="WH-like_DNA-bd_sf"/>
</dbReference>
<evidence type="ECO:0000256" key="1">
    <source>
        <dbReference type="ARBA" id="ARBA00023012"/>
    </source>
</evidence>
<protein>
    <submittedName>
        <fullName evidence="3">LuxR family transcriptional regulator</fullName>
    </submittedName>
</protein>
<evidence type="ECO:0000259" key="2">
    <source>
        <dbReference type="SMART" id="SM01043"/>
    </source>
</evidence>
<dbReference type="RefSeq" id="WP_048580482.1">
    <property type="nucleotide sequence ID" value="NZ_LFNT01000006.1"/>
</dbReference>
<evidence type="ECO:0000313" key="4">
    <source>
        <dbReference type="Proteomes" id="UP000037432"/>
    </source>
</evidence>
<dbReference type="InterPro" id="IPR005158">
    <property type="entry name" value="BTAD"/>
</dbReference>
<dbReference type="Proteomes" id="UP000037432">
    <property type="component" value="Unassembled WGS sequence"/>
</dbReference>
<dbReference type="InterPro" id="IPR058852">
    <property type="entry name" value="HTH_77"/>
</dbReference>
<dbReference type="Gene3D" id="1.10.10.10">
    <property type="entry name" value="Winged helix-like DNA-binding domain superfamily/Winged helix DNA-binding domain"/>
    <property type="match status" value="1"/>
</dbReference>
<name>A0A0J7ZID2_STRVR</name>
<dbReference type="SMART" id="SM01043">
    <property type="entry name" value="BTAD"/>
    <property type="match status" value="1"/>
</dbReference>
<dbReference type="EMBL" id="LFNT01000006">
    <property type="protein sequence ID" value="KMS75791.1"/>
    <property type="molecule type" value="Genomic_DNA"/>
</dbReference>
<dbReference type="InterPro" id="IPR027417">
    <property type="entry name" value="P-loop_NTPase"/>
</dbReference>
<reference evidence="3 4" key="1">
    <citation type="submission" date="2015-06" db="EMBL/GenBank/DDBJ databases">
        <authorList>
            <person name="Ju K.-S."/>
            <person name="Doroghazi J.R."/>
            <person name="Metcalf W.W."/>
        </authorList>
    </citation>
    <scope>NUCLEOTIDE SEQUENCE [LARGE SCALE GENOMIC DNA]</scope>
    <source>
        <strain evidence="3 4">NRRL 3414</strain>
    </source>
</reference>
<sequence length="1054" mass="111740">MTIELTLLTSVSHRGKEITAPRLRGLLALLAGEPRAGCGTGRLVDGLWPDEQPENPTKALQILVSRARSLLGVEVIASTPTGYRIALREDQVDAWAVQLHAAAGREKARAGDHHGAVAEAEEGLALWGGGPAEGAPIGDPLVALRLELGATHLSLVRLRALSLARAGRREEAVGPLAELVAGHPLDEEPLLELMRCQVATAGAAAALATYDIHRRRLRDELGTDPGPALQELHQELLRGQAPVVRRGVPHEPNPLLGREADIAAVTRLIHSSRVTSVVGPGGLGKTRLASAVAREAEHRVVHLVPLAGVRQDADVAGEVASALGVGDSLRAPTGGFGPPADALAGIVGALGPGPALLVLDNCEQVVSGVAGLVQALVSMTRNVSVLTTSRAPLGLSSETVHPLPELDPATTVELFEQRARAARPGVELPTDAVADLCHRLDGLPLATELAAARVRVMSVAEIARRLEDRFALLRGGPRDAPQRHRTLHAVVDWSWNLLEPAGRTALRALAVFPGGFTATAAEHVLADLLGDDDTLDVLADLVDQSLLKVTDTAYGSRFRMLETVREFAAAHRERAGEDATVEERFLHWARDFGVEYHDAPFGPDPLASWHLIRAEQDNLVQAVRIALARADADTVATVTAVLAGLWTTDANYARLIALTEDTAGLLSHYRPGPDYVEPARTAAALTTANIFLGVGPGAVRTLVTLRRLPPAPPDTLVRAVATVLSALPEVLGDHSALEALCDSDAPLLAGVANCLASYVWQSEHQPDRALDAARRMVAALGDRNIPLLSFWPASRVAELCLQMERGAEAIVHVRSALEALEEYGEWGDPIGLRWGMMLANLQTGDLDAAEHWLGEALRHQPDGEGSDAFVPDLGARAEIALARGDIETGLALWRRAVARLEHGASPVFGDELVMEPWVLELQAVAVTAHARHGRLDLVAGIATPLPDRLTTLLTRPKVAPHRVTVDFPVCGALLLALGTVDLSTGATARGVRLLALADRFRALRNFQPTMSSAVSREAASNADKAAYEDAVSTYADLDPEALGEAVLAVLGGGR</sequence>
<dbReference type="OrthoDB" id="499349at2"/>
<dbReference type="InterPro" id="IPR011990">
    <property type="entry name" value="TPR-like_helical_dom_sf"/>
</dbReference>
<dbReference type="Pfam" id="PF25872">
    <property type="entry name" value="HTH_77"/>
    <property type="match status" value="1"/>
</dbReference>
<dbReference type="SUPFAM" id="SSF48452">
    <property type="entry name" value="TPR-like"/>
    <property type="match status" value="2"/>
</dbReference>
<dbReference type="Pfam" id="PF03704">
    <property type="entry name" value="BTAD"/>
    <property type="match status" value="1"/>
</dbReference>
<dbReference type="SUPFAM" id="SSF52540">
    <property type="entry name" value="P-loop containing nucleoside triphosphate hydrolases"/>
    <property type="match status" value="1"/>
</dbReference>
<dbReference type="PANTHER" id="PTHR47691">
    <property type="entry name" value="REGULATOR-RELATED"/>
    <property type="match status" value="1"/>
</dbReference>
<dbReference type="Gene3D" id="1.25.40.10">
    <property type="entry name" value="Tetratricopeptide repeat domain"/>
    <property type="match status" value="2"/>
</dbReference>
<evidence type="ECO:0000313" key="3">
    <source>
        <dbReference type="EMBL" id="KMS75791.1"/>
    </source>
</evidence>